<evidence type="ECO:0000256" key="5">
    <source>
        <dbReference type="ARBA" id="ARBA00023014"/>
    </source>
</evidence>
<dbReference type="EMBL" id="WODC01000003">
    <property type="protein sequence ID" value="MUM77339.1"/>
    <property type="molecule type" value="Genomic_DNA"/>
</dbReference>
<dbReference type="SUPFAM" id="SSF47741">
    <property type="entry name" value="CO dehydrogenase ISP C-domain like"/>
    <property type="match status" value="1"/>
</dbReference>
<dbReference type="Pfam" id="PF00111">
    <property type="entry name" value="Fer2"/>
    <property type="match status" value="1"/>
</dbReference>
<dbReference type="GO" id="GO:0016491">
    <property type="term" value="F:oxidoreductase activity"/>
    <property type="evidence" value="ECO:0007669"/>
    <property type="project" value="UniProtKB-KW"/>
</dbReference>
<dbReference type="SUPFAM" id="SSF54292">
    <property type="entry name" value="2Fe-2S ferredoxin-like"/>
    <property type="match status" value="1"/>
</dbReference>
<evidence type="ECO:0000313" key="7">
    <source>
        <dbReference type="EMBL" id="MUM77339.1"/>
    </source>
</evidence>
<keyword evidence="8" id="KW-1185">Reference proteome</keyword>
<name>A0A7K1KMP0_9BACT</name>
<dbReference type="InterPro" id="IPR001041">
    <property type="entry name" value="2Fe-2S_ferredoxin-type"/>
</dbReference>
<keyword evidence="3" id="KW-0560">Oxidoreductase</keyword>
<accession>A0A7K1KMP0</accession>
<feature type="domain" description="2Fe-2S ferredoxin-type" evidence="6">
    <location>
        <begin position="1"/>
        <end position="76"/>
    </location>
</feature>
<dbReference type="Proteomes" id="UP000461162">
    <property type="component" value="Unassembled WGS sequence"/>
</dbReference>
<dbReference type="CDD" id="cd00207">
    <property type="entry name" value="fer2"/>
    <property type="match status" value="1"/>
</dbReference>
<evidence type="ECO:0000256" key="2">
    <source>
        <dbReference type="ARBA" id="ARBA00022723"/>
    </source>
</evidence>
<evidence type="ECO:0000313" key="8">
    <source>
        <dbReference type="Proteomes" id="UP000461162"/>
    </source>
</evidence>
<proteinExistence type="predicted"/>
<sequence>MIVFTLNGVGRSLDVDPTLRALDVLREHCGLTGPKEGCGSGECGACAIWIDGVTRLSCLTLAGQLHGREVTTIEGLGAPGVDQAQAAAQGSLHPVQAALAERGGVQCGYCTPGMAMVAAELLRREPNADRTAIREAISGNLCRCTGYHKIVDAIEDAAETMRKKR</sequence>
<dbReference type="GO" id="GO:0051537">
    <property type="term" value="F:2 iron, 2 sulfur cluster binding"/>
    <property type="evidence" value="ECO:0007669"/>
    <property type="project" value="UniProtKB-KW"/>
</dbReference>
<organism evidence="7 8">
    <name type="scientific">Pseudodesulfovibrio alkaliphilus</name>
    <dbReference type="NCBI Taxonomy" id="2661613"/>
    <lineage>
        <taxon>Bacteria</taxon>
        <taxon>Pseudomonadati</taxon>
        <taxon>Thermodesulfobacteriota</taxon>
        <taxon>Desulfovibrionia</taxon>
        <taxon>Desulfovibrionales</taxon>
        <taxon>Desulfovibrionaceae</taxon>
    </lineage>
</organism>
<dbReference type="Gene3D" id="1.10.150.120">
    <property type="entry name" value="[2Fe-2S]-binding domain"/>
    <property type="match status" value="1"/>
</dbReference>
<dbReference type="InterPro" id="IPR012675">
    <property type="entry name" value="Beta-grasp_dom_sf"/>
</dbReference>
<protein>
    <submittedName>
        <fullName evidence="7">2Fe-2S iron-sulfur cluster binding domain-containing protein</fullName>
    </submittedName>
</protein>
<dbReference type="PANTHER" id="PTHR44379:SF5">
    <property type="entry name" value="OXIDOREDUCTASE WITH IRON-SULFUR SUBUNIT"/>
    <property type="match status" value="1"/>
</dbReference>
<dbReference type="InterPro" id="IPR036884">
    <property type="entry name" value="2Fe-2S-bd_dom_sf"/>
</dbReference>
<dbReference type="FunFam" id="1.10.150.120:FF:000003">
    <property type="entry name" value="Carbon monoxide dehydrogenase, small subunit"/>
    <property type="match status" value="1"/>
</dbReference>
<dbReference type="InterPro" id="IPR006058">
    <property type="entry name" value="2Fe2S_fd_BS"/>
</dbReference>
<comment type="caution">
    <text evidence="7">The sequence shown here is derived from an EMBL/GenBank/DDBJ whole genome shotgun (WGS) entry which is preliminary data.</text>
</comment>
<dbReference type="InterPro" id="IPR051452">
    <property type="entry name" value="Diverse_Oxidoreductases"/>
</dbReference>
<dbReference type="PROSITE" id="PS00197">
    <property type="entry name" value="2FE2S_FER_1"/>
    <property type="match status" value="1"/>
</dbReference>
<dbReference type="InterPro" id="IPR002888">
    <property type="entry name" value="2Fe-2S-bd"/>
</dbReference>
<dbReference type="PROSITE" id="PS51085">
    <property type="entry name" value="2FE2S_FER_2"/>
    <property type="match status" value="1"/>
</dbReference>
<evidence type="ECO:0000259" key="6">
    <source>
        <dbReference type="PROSITE" id="PS51085"/>
    </source>
</evidence>
<keyword evidence="5" id="KW-0411">Iron-sulfur</keyword>
<gene>
    <name evidence="7" type="ORF">GKC30_06815</name>
</gene>
<dbReference type="Pfam" id="PF01799">
    <property type="entry name" value="Fer2_2"/>
    <property type="match status" value="1"/>
</dbReference>
<dbReference type="InterPro" id="IPR036010">
    <property type="entry name" value="2Fe-2S_ferredoxin-like_sf"/>
</dbReference>
<evidence type="ECO:0000256" key="3">
    <source>
        <dbReference type="ARBA" id="ARBA00023002"/>
    </source>
</evidence>
<dbReference type="AlphaFoldDB" id="A0A7K1KMP0"/>
<evidence type="ECO:0000256" key="1">
    <source>
        <dbReference type="ARBA" id="ARBA00022714"/>
    </source>
</evidence>
<dbReference type="RefSeq" id="WP_155933377.1">
    <property type="nucleotide sequence ID" value="NZ_WODC01000003.1"/>
</dbReference>
<evidence type="ECO:0000256" key="4">
    <source>
        <dbReference type="ARBA" id="ARBA00023004"/>
    </source>
</evidence>
<keyword evidence="4" id="KW-0408">Iron</keyword>
<dbReference type="GO" id="GO:0046872">
    <property type="term" value="F:metal ion binding"/>
    <property type="evidence" value="ECO:0007669"/>
    <property type="project" value="UniProtKB-KW"/>
</dbReference>
<keyword evidence="2" id="KW-0479">Metal-binding</keyword>
<reference evidence="7 8" key="1">
    <citation type="submission" date="2019-11" db="EMBL/GenBank/DDBJ databases">
        <title>Pseudodesulfovibrio alkaliphilus, sp. nov., an alkaliphilic sulfate-reducing bacteria from mud volcano of Taman peninsula, Russia.</title>
        <authorList>
            <person name="Frolova A."/>
            <person name="Merkel A.Y."/>
            <person name="Slobodkin A.I."/>
        </authorList>
    </citation>
    <scope>NUCLEOTIDE SEQUENCE [LARGE SCALE GENOMIC DNA]</scope>
    <source>
        <strain evidence="7 8">F-1</strain>
    </source>
</reference>
<keyword evidence="1" id="KW-0001">2Fe-2S</keyword>
<dbReference type="Gene3D" id="3.10.20.30">
    <property type="match status" value="1"/>
</dbReference>
<dbReference type="PANTHER" id="PTHR44379">
    <property type="entry name" value="OXIDOREDUCTASE WITH IRON-SULFUR SUBUNIT"/>
    <property type="match status" value="1"/>
</dbReference>